<dbReference type="OrthoDB" id="8114900at2"/>
<dbReference type="RefSeq" id="WP_046133734.1">
    <property type="nucleotide sequence ID" value="NZ_FQVC01000003.1"/>
</dbReference>
<dbReference type="Gene3D" id="1.20.120.530">
    <property type="entry name" value="GntR ligand-binding domain-like"/>
    <property type="match status" value="1"/>
</dbReference>
<dbReference type="SUPFAM" id="SSF48008">
    <property type="entry name" value="GntR ligand-binding domain-like"/>
    <property type="match status" value="1"/>
</dbReference>
<sequence length="222" mass="25102">MSKDIYETIRGLIADGTYIGGDTMPEGELATRLGVSRTPVREALRRLQSEGVIRREAYRRATVAETDPDEVIHIFSARAALEPVAVDLAMSKVDDAFLGRLKDLHERMDHAIKTKEPDRRAYRELNAAFHRAIWAQGGNTLLSDMINSIARKPLVSPTFNNWEREELYRSNRQHGDMVEAFVLRDAEWANATMRVHLLSSRATYRRIGALTGSGENPKKDLI</sequence>
<evidence type="ECO:0000313" key="7">
    <source>
        <dbReference type="Proteomes" id="UP000033608"/>
    </source>
</evidence>
<dbReference type="GO" id="GO:0043565">
    <property type="term" value="F:sequence-specific DNA binding"/>
    <property type="evidence" value="ECO:0007669"/>
    <property type="project" value="InterPro"/>
</dbReference>
<dbReference type="STRING" id="1121477.SAMN02745223_01378"/>
<dbReference type="Proteomes" id="UP000184533">
    <property type="component" value="Unassembled WGS sequence"/>
</dbReference>
<accession>A0A0F5LW40</accession>
<proteinExistence type="predicted"/>
<name>A0A0F5LW40_9HYPH</name>
<evidence type="ECO:0000256" key="2">
    <source>
        <dbReference type="ARBA" id="ARBA00023125"/>
    </source>
</evidence>
<protein>
    <submittedName>
        <fullName evidence="6">DNA-binding transcriptional regulator, GntR family</fullName>
    </submittedName>
</protein>
<gene>
    <name evidence="6" type="ORF">SAMN02745223_01378</name>
    <name evidence="5" type="ORF">VW29_02225</name>
</gene>
<dbReference type="Proteomes" id="UP000033608">
    <property type="component" value="Unassembled WGS sequence"/>
</dbReference>
<dbReference type="InterPro" id="IPR011711">
    <property type="entry name" value="GntR_C"/>
</dbReference>
<reference evidence="6 8" key="2">
    <citation type="submission" date="2016-11" db="EMBL/GenBank/DDBJ databases">
        <authorList>
            <person name="Jaros S."/>
            <person name="Januszkiewicz K."/>
            <person name="Wedrychowicz H."/>
        </authorList>
    </citation>
    <scope>NUCLEOTIDE SEQUENCE [LARGE SCALE GENOMIC DNA]</scope>
    <source>
        <strain evidence="6 8">DSM 17137</strain>
    </source>
</reference>
<dbReference type="SMART" id="SM00345">
    <property type="entry name" value="HTH_GNTR"/>
    <property type="match status" value="1"/>
</dbReference>
<feature type="domain" description="HTH gntR-type" evidence="4">
    <location>
        <begin position="1"/>
        <end position="66"/>
    </location>
</feature>
<dbReference type="InterPro" id="IPR000524">
    <property type="entry name" value="Tscrpt_reg_HTH_GntR"/>
</dbReference>
<keyword evidence="2 6" id="KW-0238">DNA-binding</keyword>
<dbReference type="PATRIC" id="fig|1121477.3.peg.1501"/>
<reference evidence="5 7" key="1">
    <citation type="submission" date="2015-03" db="EMBL/GenBank/DDBJ databases">
        <authorList>
            <person name="Hassan Y.I."/>
            <person name="Lepp D."/>
            <person name="Zhou T."/>
        </authorList>
    </citation>
    <scope>NUCLEOTIDE SEQUENCE [LARGE SCALE GENOMIC DNA]</scope>
    <source>
        <strain evidence="5 7">DSM 17137</strain>
    </source>
</reference>
<dbReference type="InterPro" id="IPR036390">
    <property type="entry name" value="WH_DNA-bd_sf"/>
</dbReference>
<dbReference type="InterPro" id="IPR036388">
    <property type="entry name" value="WH-like_DNA-bd_sf"/>
</dbReference>
<dbReference type="SMART" id="SM00895">
    <property type="entry name" value="FCD"/>
    <property type="match status" value="1"/>
</dbReference>
<dbReference type="InterPro" id="IPR000485">
    <property type="entry name" value="AsnC-type_HTH_dom"/>
</dbReference>
<dbReference type="CDD" id="cd07377">
    <property type="entry name" value="WHTH_GntR"/>
    <property type="match status" value="1"/>
</dbReference>
<evidence type="ECO:0000259" key="4">
    <source>
        <dbReference type="PROSITE" id="PS50949"/>
    </source>
</evidence>
<keyword evidence="3" id="KW-0804">Transcription</keyword>
<dbReference type="Pfam" id="PF00392">
    <property type="entry name" value="GntR"/>
    <property type="match status" value="1"/>
</dbReference>
<dbReference type="SUPFAM" id="SSF46785">
    <property type="entry name" value="Winged helix' DNA-binding domain"/>
    <property type="match status" value="1"/>
</dbReference>
<evidence type="ECO:0000256" key="1">
    <source>
        <dbReference type="ARBA" id="ARBA00023015"/>
    </source>
</evidence>
<dbReference type="Pfam" id="PF07729">
    <property type="entry name" value="FCD"/>
    <property type="match status" value="1"/>
</dbReference>
<keyword evidence="7" id="KW-1185">Reference proteome</keyword>
<dbReference type="InterPro" id="IPR008920">
    <property type="entry name" value="TF_FadR/GntR_C"/>
</dbReference>
<dbReference type="PANTHER" id="PTHR43537">
    <property type="entry name" value="TRANSCRIPTIONAL REGULATOR, GNTR FAMILY"/>
    <property type="match status" value="1"/>
</dbReference>
<evidence type="ECO:0000313" key="5">
    <source>
        <dbReference type="EMBL" id="KKB86404.1"/>
    </source>
</evidence>
<dbReference type="PANTHER" id="PTHR43537:SF5">
    <property type="entry name" value="UXU OPERON TRANSCRIPTIONAL REGULATOR"/>
    <property type="match status" value="1"/>
</dbReference>
<keyword evidence="1" id="KW-0805">Transcription regulation</keyword>
<dbReference type="EMBL" id="LAJF01000036">
    <property type="protein sequence ID" value="KKB86404.1"/>
    <property type="molecule type" value="Genomic_DNA"/>
</dbReference>
<dbReference type="PRINTS" id="PR00033">
    <property type="entry name" value="HTHASNC"/>
</dbReference>
<evidence type="ECO:0000256" key="3">
    <source>
        <dbReference type="ARBA" id="ARBA00023163"/>
    </source>
</evidence>
<dbReference type="GO" id="GO:0003700">
    <property type="term" value="F:DNA-binding transcription factor activity"/>
    <property type="evidence" value="ECO:0007669"/>
    <property type="project" value="InterPro"/>
</dbReference>
<dbReference type="Gene3D" id="1.10.10.10">
    <property type="entry name" value="Winged helix-like DNA-binding domain superfamily/Winged helix DNA-binding domain"/>
    <property type="match status" value="1"/>
</dbReference>
<dbReference type="PROSITE" id="PS50949">
    <property type="entry name" value="HTH_GNTR"/>
    <property type="match status" value="1"/>
</dbReference>
<evidence type="ECO:0000313" key="8">
    <source>
        <dbReference type="Proteomes" id="UP000184533"/>
    </source>
</evidence>
<dbReference type="AlphaFoldDB" id="A0A0F5LW40"/>
<dbReference type="PRINTS" id="PR00035">
    <property type="entry name" value="HTHGNTR"/>
</dbReference>
<evidence type="ECO:0000313" key="6">
    <source>
        <dbReference type="EMBL" id="SHE90170.1"/>
    </source>
</evidence>
<organism evidence="5 7">
    <name type="scientific">Devosia limi DSM 17137</name>
    <dbReference type="NCBI Taxonomy" id="1121477"/>
    <lineage>
        <taxon>Bacteria</taxon>
        <taxon>Pseudomonadati</taxon>
        <taxon>Pseudomonadota</taxon>
        <taxon>Alphaproteobacteria</taxon>
        <taxon>Hyphomicrobiales</taxon>
        <taxon>Devosiaceae</taxon>
        <taxon>Devosia</taxon>
    </lineage>
</organism>
<dbReference type="EMBL" id="FQVC01000003">
    <property type="protein sequence ID" value="SHE90170.1"/>
    <property type="molecule type" value="Genomic_DNA"/>
</dbReference>